<organism evidence="2 3">
    <name type="scientific">Novosphingobium sediminis</name>
    <dbReference type="NCBI Taxonomy" id="707214"/>
    <lineage>
        <taxon>Bacteria</taxon>
        <taxon>Pseudomonadati</taxon>
        <taxon>Pseudomonadota</taxon>
        <taxon>Alphaproteobacteria</taxon>
        <taxon>Sphingomonadales</taxon>
        <taxon>Sphingomonadaceae</taxon>
        <taxon>Novosphingobium</taxon>
    </lineage>
</organism>
<gene>
    <name evidence="2" type="ORF">NSE01_23400</name>
</gene>
<name>A0A512ALE1_9SPHN</name>
<proteinExistence type="predicted"/>
<feature type="region of interest" description="Disordered" evidence="1">
    <location>
        <begin position="1"/>
        <end position="25"/>
    </location>
</feature>
<evidence type="ECO:0000313" key="3">
    <source>
        <dbReference type="Proteomes" id="UP000321464"/>
    </source>
</evidence>
<sequence>MTASGKPAPEAPAPEVPAESPDPVGPLTRTILAGIAMRAGSTLLKRGVDRGILGAAPEVLKSAAKAAGAKAAETAAKAPKVKRGIGTRLLTAAATRIATRSVPGAIVVGGALLAKTLHNHRKNRKG</sequence>
<reference evidence="2 3" key="1">
    <citation type="submission" date="2019-07" db="EMBL/GenBank/DDBJ databases">
        <title>Whole genome shotgun sequence of Novosphingobium sediminis NBRC 106119.</title>
        <authorList>
            <person name="Hosoyama A."/>
            <person name="Uohara A."/>
            <person name="Ohji S."/>
            <person name="Ichikawa N."/>
        </authorList>
    </citation>
    <scope>NUCLEOTIDE SEQUENCE [LARGE SCALE GENOMIC DNA]</scope>
    <source>
        <strain evidence="2 3">NBRC 106119</strain>
    </source>
</reference>
<dbReference type="AlphaFoldDB" id="A0A512ALE1"/>
<keyword evidence="3" id="KW-1185">Reference proteome</keyword>
<protein>
    <submittedName>
        <fullName evidence="2">Uncharacterized protein</fullName>
    </submittedName>
</protein>
<dbReference type="Proteomes" id="UP000321464">
    <property type="component" value="Unassembled WGS sequence"/>
</dbReference>
<dbReference type="EMBL" id="BJYR01000015">
    <property type="protein sequence ID" value="GEO00508.1"/>
    <property type="molecule type" value="Genomic_DNA"/>
</dbReference>
<dbReference type="OrthoDB" id="7391946at2"/>
<dbReference type="RefSeq" id="WP_147159844.1">
    <property type="nucleotide sequence ID" value="NZ_BJYR01000015.1"/>
</dbReference>
<comment type="caution">
    <text evidence="2">The sequence shown here is derived from an EMBL/GenBank/DDBJ whole genome shotgun (WGS) entry which is preliminary data.</text>
</comment>
<evidence type="ECO:0000256" key="1">
    <source>
        <dbReference type="SAM" id="MobiDB-lite"/>
    </source>
</evidence>
<evidence type="ECO:0000313" key="2">
    <source>
        <dbReference type="EMBL" id="GEO00508.1"/>
    </source>
</evidence>
<accession>A0A512ALE1</accession>